<evidence type="ECO:0000256" key="7">
    <source>
        <dbReference type="RuleBase" id="RU000477"/>
    </source>
</evidence>
<accession>A0A2T2WNV5</accession>
<proteinExistence type="inferred from homology"/>
<evidence type="ECO:0000313" key="9">
    <source>
        <dbReference type="EMBL" id="PSR23920.1"/>
    </source>
</evidence>
<evidence type="ECO:0000256" key="1">
    <source>
        <dbReference type="ARBA" id="ARBA00004141"/>
    </source>
</evidence>
<reference evidence="9 10" key="1">
    <citation type="journal article" date="2014" name="BMC Genomics">
        <title>Comparison of environmental and isolate Sulfobacillus genomes reveals diverse carbon, sulfur, nitrogen, and hydrogen metabolisms.</title>
        <authorList>
            <person name="Justice N.B."/>
            <person name="Norman A."/>
            <person name="Brown C.T."/>
            <person name="Singh A."/>
            <person name="Thomas B.C."/>
            <person name="Banfield J.F."/>
        </authorList>
    </citation>
    <scope>NUCLEOTIDE SEQUENCE [LARGE SCALE GENOMIC DNA]</scope>
    <source>
        <strain evidence="9">AMDSBA3</strain>
    </source>
</reference>
<evidence type="ECO:0000256" key="3">
    <source>
        <dbReference type="ARBA" id="ARBA00022448"/>
    </source>
</evidence>
<feature type="transmembrane region" description="Helical" evidence="8">
    <location>
        <begin position="223"/>
        <end position="248"/>
    </location>
</feature>
<protein>
    <submittedName>
        <fullName evidence="9">Aquaporin</fullName>
    </submittedName>
</protein>
<dbReference type="Gene3D" id="1.20.1080.10">
    <property type="entry name" value="Glycerol uptake facilitator protein"/>
    <property type="match status" value="1"/>
</dbReference>
<dbReference type="GO" id="GO:0005886">
    <property type="term" value="C:plasma membrane"/>
    <property type="evidence" value="ECO:0007669"/>
    <property type="project" value="TreeGrafter"/>
</dbReference>
<feature type="transmembrane region" description="Helical" evidence="8">
    <location>
        <begin position="148"/>
        <end position="170"/>
    </location>
</feature>
<dbReference type="InterPro" id="IPR022357">
    <property type="entry name" value="MIP_CS"/>
</dbReference>
<evidence type="ECO:0000256" key="5">
    <source>
        <dbReference type="ARBA" id="ARBA00022989"/>
    </source>
</evidence>
<keyword evidence="4 7" id="KW-0812">Transmembrane</keyword>
<evidence type="ECO:0000256" key="4">
    <source>
        <dbReference type="ARBA" id="ARBA00022692"/>
    </source>
</evidence>
<name>A0A2T2WNV5_9FIRM</name>
<keyword evidence="5 8" id="KW-1133">Transmembrane helix</keyword>
<evidence type="ECO:0000256" key="2">
    <source>
        <dbReference type="ARBA" id="ARBA00006175"/>
    </source>
</evidence>
<dbReference type="InterPro" id="IPR000425">
    <property type="entry name" value="MIP"/>
</dbReference>
<dbReference type="AlphaFoldDB" id="A0A2T2WNV5"/>
<dbReference type="PRINTS" id="PR00783">
    <property type="entry name" value="MINTRINSICP"/>
</dbReference>
<dbReference type="PANTHER" id="PTHR43829">
    <property type="entry name" value="AQUAPORIN OR AQUAGLYCEROPORIN RELATED"/>
    <property type="match status" value="1"/>
</dbReference>
<feature type="transmembrane region" description="Helical" evidence="8">
    <location>
        <begin position="108"/>
        <end position="128"/>
    </location>
</feature>
<dbReference type="GO" id="GO:0015254">
    <property type="term" value="F:glycerol channel activity"/>
    <property type="evidence" value="ECO:0007669"/>
    <property type="project" value="TreeGrafter"/>
</dbReference>
<dbReference type="EMBL" id="PXYV01000002">
    <property type="protein sequence ID" value="PSR23920.1"/>
    <property type="molecule type" value="Genomic_DNA"/>
</dbReference>
<comment type="caution">
    <text evidence="9">The sequence shown here is derived from an EMBL/GenBank/DDBJ whole genome shotgun (WGS) entry which is preliminary data.</text>
</comment>
<dbReference type="Pfam" id="PF00230">
    <property type="entry name" value="MIP"/>
    <property type="match status" value="1"/>
</dbReference>
<feature type="transmembrane region" description="Helical" evidence="8">
    <location>
        <begin position="182"/>
        <end position="203"/>
    </location>
</feature>
<sequence length="272" mass="28486">MAMTSEYQLWQKMLAECIGIFFLVFVGAGTAAMTLILNHGAPRYTTHDIGIGALGGSADWLAIGLAFAFAIMTMVYIFGHVSGAHINPAVTLALLVRGYIRGKEAVGYWVAQFIGAILGAFAIALVYGRAGWLIGGLGAPGPFPGVPLWRAATAECIGQFGLVLGVYGLAVNKKAPNGWAGLIIGLNIAGLIVLLGNVSGAAINPARTVGPIFADWVLGGADLWRIVPAYLIAQIVGALAAAWIYPIIADFTRASRTPSQTVIQPDDQIPVR</sequence>
<organism evidence="9 10">
    <name type="scientific">Sulfobacillus acidophilus</name>
    <dbReference type="NCBI Taxonomy" id="53633"/>
    <lineage>
        <taxon>Bacteria</taxon>
        <taxon>Bacillati</taxon>
        <taxon>Bacillota</taxon>
        <taxon>Clostridia</taxon>
        <taxon>Eubacteriales</taxon>
        <taxon>Clostridiales Family XVII. Incertae Sedis</taxon>
        <taxon>Sulfobacillus</taxon>
    </lineage>
</organism>
<evidence type="ECO:0000313" key="10">
    <source>
        <dbReference type="Proteomes" id="UP000241848"/>
    </source>
</evidence>
<dbReference type="SUPFAM" id="SSF81338">
    <property type="entry name" value="Aquaporin-like"/>
    <property type="match status" value="1"/>
</dbReference>
<gene>
    <name evidence="9" type="ORF">C7B45_01145</name>
</gene>
<feature type="transmembrane region" description="Helical" evidence="8">
    <location>
        <begin position="13"/>
        <end position="37"/>
    </location>
</feature>
<dbReference type="PANTHER" id="PTHR43829:SF9">
    <property type="entry name" value="AQUAPORIN-9"/>
    <property type="match status" value="1"/>
</dbReference>
<comment type="similarity">
    <text evidence="2 7">Belongs to the MIP/aquaporin (TC 1.A.8) family.</text>
</comment>
<dbReference type="Proteomes" id="UP000241848">
    <property type="component" value="Unassembled WGS sequence"/>
</dbReference>
<keyword evidence="3 7" id="KW-0813">Transport</keyword>
<keyword evidence="6 8" id="KW-0472">Membrane</keyword>
<dbReference type="InterPro" id="IPR023271">
    <property type="entry name" value="Aquaporin-like"/>
</dbReference>
<dbReference type="PROSITE" id="PS00221">
    <property type="entry name" value="MIP"/>
    <property type="match status" value="1"/>
</dbReference>
<evidence type="ECO:0000256" key="6">
    <source>
        <dbReference type="ARBA" id="ARBA00023136"/>
    </source>
</evidence>
<comment type="subcellular location">
    <subcellularLocation>
        <location evidence="1">Membrane</location>
        <topology evidence="1">Multi-pass membrane protein</topology>
    </subcellularLocation>
</comment>
<dbReference type="InterPro" id="IPR050363">
    <property type="entry name" value="MIP/Aquaporin"/>
</dbReference>
<evidence type="ECO:0000256" key="8">
    <source>
        <dbReference type="SAM" id="Phobius"/>
    </source>
</evidence>